<name>A0A940PFJ4_9ENTE</name>
<dbReference type="Proteomes" id="UP000674938">
    <property type="component" value="Unassembled WGS sequence"/>
</dbReference>
<evidence type="ECO:0000313" key="2">
    <source>
        <dbReference type="EMBL" id="MBP1043038.1"/>
    </source>
</evidence>
<comment type="caution">
    <text evidence="2">The sequence shown here is derived from an EMBL/GenBank/DDBJ whole genome shotgun (WGS) entry which is preliminary data.</text>
</comment>
<gene>
    <name evidence="2" type="ORF">I6N95_18645</name>
</gene>
<dbReference type="InterPro" id="IPR036689">
    <property type="entry name" value="ESAT-6-like_sf"/>
</dbReference>
<evidence type="ECO:0000313" key="3">
    <source>
        <dbReference type="Proteomes" id="UP000674938"/>
    </source>
</evidence>
<keyword evidence="3" id="KW-1185">Reference proteome</keyword>
<dbReference type="InterPro" id="IPR010310">
    <property type="entry name" value="T7SS_ESAT-6-like"/>
</dbReference>
<accession>A0A940PFJ4</accession>
<reference evidence="2" key="1">
    <citation type="submission" date="2020-12" db="EMBL/GenBank/DDBJ databases">
        <title>Vagococcus allomyrinae sp. nov. and Enterococcus lavae sp. nov., isolated from the larvae of Allomyrina dichotoma.</title>
        <authorList>
            <person name="Lee S.D."/>
        </authorList>
    </citation>
    <scope>NUCLEOTIDE SEQUENCE</scope>
    <source>
        <strain evidence="2">BWB3-3</strain>
    </source>
</reference>
<evidence type="ECO:0000256" key="1">
    <source>
        <dbReference type="RuleBase" id="RU362001"/>
    </source>
</evidence>
<dbReference type="NCBIfam" id="TIGR03930">
    <property type="entry name" value="WXG100_ESAT6"/>
    <property type="match status" value="1"/>
</dbReference>
<dbReference type="SUPFAM" id="SSF140453">
    <property type="entry name" value="EsxAB dimer-like"/>
    <property type="match status" value="1"/>
</dbReference>
<dbReference type="Pfam" id="PF06013">
    <property type="entry name" value="WXG100"/>
    <property type="match status" value="1"/>
</dbReference>
<sequence length="96" mass="10801">MSQIKLTPAELVTSAAKYKQGSQNITDTLQMLTQEQDVIRDNWDGAAFRSFDEQFQALTPKIVEFSQLLEDIDAQLKKVAEIVEQTDRDIAAQING</sequence>
<proteinExistence type="inferred from homology"/>
<protein>
    <recommendedName>
        <fullName evidence="1">ESAT-6-like protein</fullName>
    </recommendedName>
</protein>
<dbReference type="AlphaFoldDB" id="A0A940PFJ4"/>
<organism evidence="2 3">
    <name type="scientific">Vagococcus allomyrinae</name>
    <dbReference type="NCBI Taxonomy" id="2794353"/>
    <lineage>
        <taxon>Bacteria</taxon>
        <taxon>Bacillati</taxon>
        <taxon>Bacillota</taxon>
        <taxon>Bacilli</taxon>
        <taxon>Lactobacillales</taxon>
        <taxon>Enterococcaceae</taxon>
        <taxon>Vagococcus</taxon>
    </lineage>
</organism>
<dbReference type="RefSeq" id="WP_209530849.1">
    <property type="nucleotide sequence ID" value="NZ_JAEEGA010000013.1"/>
</dbReference>
<dbReference type="EMBL" id="JAEEGA010000013">
    <property type="protein sequence ID" value="MBP1043038.1"/>
    <property type="molecule type" value="Genomic_DNA"/>
</dbReference>
<comment type="similarity">
    <text evidence="1">Belongs to the WXG100 family.</text>
</comment>
<dbReference type="Gene3D" id="1.10.287.1060">
    <property type="entry name" value="ESAT-6-like"/>
    <property type="match status" value="1"/>
</dbReference>